<dbReference type="GO" id="GO:0051015">
    <property type="term" value="F:actin filament binding"/>
    <property type="evidence" value="ECO:0007669"/>
    <property type="project" value="TreeGrafter"/>
</dbReference>
<comment type="caution">
    <text evidence="2">The sequence shown here is derived from an EMBL/GenBank/DDBJ whole genome shotgun (WGS) entry which is preliminary data.</text>
</comment>
<dbReference type="GO" id="GO:0007015">
    <property type="term" value="P:actin filament organization"/>
    <property type="evidence" value="ECO:0007669"/>
    <property type="project" value="TreeGrafter"/>
</dbReference>
<dbReference type="Proteomes" id="UP000748531">
    <property type="component" value="Unassembled WGS sequence"/>
</dbReference>
<organism evidence="2 3">
    <name type="scientific">Paragonimus heterotremus</name>
    <dbReference type="NCBI Taxonomy" id="100268"/>
    <lineage>
        <taxon>Eukaryota</taxon>
        <taxon>Metazoa</taxon>
        <taxon>Spiralia</taxon>
        <taxon>Lophotrochozoa</taxon>
        <taxon>Platyhelminthes</taxon>
        <taxon>Trematoda</taxon>
        <taxon>Digenea</taxon>
        <taxon>Plagiorchiida</taxon>
        <taxon>Troglotremata</taxon>
        <taxon>Troglotrematidae</taxon>
        <taxon>Paragonimus</taxon>
    </lineage>
</organism>
<dbReference type="GO" id="GO:0035615">
    <property type="term" value="F:clathrin adaptor activity"/>
    <property type="evidence" value="ECO:0007669"/>
    <property type="project" value="TreeGrafter"/>
</dbReference>
<dbReference type="InterPro" id="IPR030224">
    <property type="entry name" value="Sla2_fam"/>
</dbReference>
<dbReference type="GO" id="GO:0006897">
    <property type="term" value="P:endocytosis"/>
    <property type="evidence" value="ECO:0007669"/>
    <property type="project" value="InterPro"/>
</dbReference>
<dbReference type="EMBL" id="LUCH01010508">
    <property type="protein sequence ID" value="KAF5395764.1"/>
    <property type="molecule type" value="Genomic_DNA"/>
</dbReference>
<proteinExistence type="predicted"/>
<sequence>MDALEDILSFGLTIVDSFSQVRSKIFTAAGQCKMAPVLLCLQDAAAIYELIVHFLFRLHDLLGNDTMFGHRARFTSLHNSLKSFFEQAAHVQYFHSLVQIPALSQVVSQVSGCVWWALVAANITIDLNWGSNRTLKQNMACLGEVKWIWLYVLPGFRLRDSETLLLVRKVHSNDK</sequence>
<evidence type="ECO:0000259" key="1">
    <source>
        <dbReference type="Pfam" id="PF07651"/>
    </source>
</evidence>
<protein>
    <recommendedName>
        <fullName evidence="1">AP180 N-terminal homology (ANTH) domain-containing protein</fullName>
    </recommendedName>
</protein>
<dbReference type="Pfam" id="PF07651">
    <property type="entry name" value="ANTH"/>
    <property type="match status" value="1"/>
</dbReference>
<dbReference type="PANTHER" id="PTHR10407">
    <property type="entry name" value="HUNTINGTIN INTERACTING PROTEIN 1"/>
    <property type="match status" value="1"/>
</dbReference>
<dbReference type="GO" id="GO:0080025">
    <property type="term" value="F:phosphatidylinositol-3,5-bisphosphate binding"/>
    <property type="evidence" value="ECO:0007669"/>
    <property type="project" value="TreeGrafter"/>
</dbReference>
<evidence type="ECO:0000313" key="3">
    <source>
        <dbReference type="Proteomes" id="UP000748531"/>
    </source>
</evidence>
<dbReference type="GO" id="GO:0030864">
    <property type="term" value="C:cortical actin cytoskeleton"/>
    <property type="evidence" value="ECO:0007669"/>
    <property type="project" value="TreeGrafter"/>
</dbReference>
<dbReference type="GO" id="GO:0030136">
    <property type="term" value="C:clathrin-coated vesicle"/>
    <property type="evidence" value="ECO:0007669"/>
    <property type="project" value="TreeGrafter"/>
</dbReference>
<dbReference type="GO" id="GO:0032051">
    <property type="term" value="F:clathrin light chain binding"/>
    <property type="evidence" value="ECO:0007669"/>
    <property type="project" value="TreeGrafter"/>
</dbReference>
<name>A0A8J4T0W7_9TREM</name>
<reference evidence="2" key="1">
    <citation type="submission" date="2019-05" db="EMBL/GenBank/DDBJ databases">
        <title>Annotation for the trematode Paragonimus heterotremus.</title>
        <authorList>
            <person name="Choi Y.-J."/>
        </authorList>
    </citation>
    <scope>NUCLEOTIDE SEQUENCE</scope>
    <source>
        <strain evidence="2">LC</strain>
    </source>
</reference>
<dbReference type="AlphaFoldDB" id="A0A8J4T0W7"/>
<dbReference type="GO" id="GO:0043325">
    <property type="term" value="F:phosphatidylinositol-3,4-bisphosphate binding"/>
    <property type="evidence" value="ECO:0007669"/>
    <property type="project" value="TreeGrafter"/>
</dbReference>
<dbReference type="PANTHER" id="PTHR10407:SF15">
    <property type="entry name" value="HUNTINGTIN INTERACTING PROTEIN 1"/>
    <property type="match status" value="1"/>
</dbReference>
<dbReference type="InterPro" id="IPR011417">
    <property type="entry name" value="ANTH_dom"/>
</dbReference>
<keyword evidence="3" id="KW-1185">Reference proteome</keyword>
<evidence type="ECO:0000313" key="2">
    <source>
        <dbReference type="EMBL" id="KAF5395764.1"/>
    </source>
</evidence>
<dbReference type="OrthoDB" id="8178130at2759"/>
<gene>
    <name evidence="2" type="ORF">PHET_11755</name>
</gene>
<feature type="domain" description="AP180 N-terminal homology (ANTH)" evidence="1">
    <location>
        <begin position="2"/>
        <end position="105"/>
    </location>
</feature>
<accession>A0A8J4T0W7</accession>
<dbReference type="GO" id="GO:0048268">
    <property type="term" value="P:clathrin coat assembly"/>
    <property type="evidence" value="ECO:0007669"/>
    <property type="project" value="TreeGrafter"/>
</dbReference>